<evidence type="ECO:0000256" key="11">
    <source>
        <dbReference type="SAM" id="Coils"/>
    </source>
</evidence>
<evidence type="ECO:0000256" key="5">
    <source>
        <dbReference type="ARBA" id="ARBA00023212"/>
    </source>
</evidence>
<dbReference type="Proteomes" id="UP000694565">
    <property type="component" value="Unplaced"/>
</dbReference>
<keyword evidence="14" id="KW-1185">Reference proteome</keyword>
<evidence type="ECO:0000256" key="3">
    <source>
        <dbReference type="ARBA" id="ARBA00022490"/>
    </source>
</evidence>
<comment type="similarity">
    <text evidence="7">Belongs to the CCDC61 family.</text>
</comment>
<dbReference type="InterPro" id="IPR049733">
    <property type="entry name" value="CCDC61_N"/>
</dbReference>
<evidence type="ECO:0000313" key="13">
    <source>
        <dbReference type="Ensembl" id="ENSCLMP00005040876.1"/>
    </source>
</evidence>
<name>A0A8C3AES1_CYCLU</name>
<feature type="compositionally biased region" description="Low complexity" evidence="12">
    <location>
        <begin position="409"/>
        <end position="418"/>
    </location>
</feature>
<evidence type="ECO:0000256" key="8">
    <source>
        <dbReference type="ARBA" id="ARBA00040683"/>
    </source>
</evidence>
<keyword evidence="6" id="KW-0966">Cell projection</keyword>
<dbReference type="Ensembl" id="ENSCLMT00005042385.1">
    <property type="protein sequence ID" value="ENSCLMP00005040876.1"/>
    <property type="gene ID" value="ENSCLMG00005019209.1"/>
</dbReference>
<feature type="region of interest" description="Disordered" evidence="12">
    <location>
        <begin position="304"/>
        <end position="431"/>
    </location>
</feature>
<accession>A0A8C3AES1</accession>
<reference evidence="13" key="2">
    <citation type="submission" date="2025-09" db="UniProtKB">
        <authorList>
            <consortium name="Ensembl"/>
        </authorList>
    </citation>
    <scope>IDENTIFICATION</scope>
</reference>
<dbReference type="CDD" id="cd22284">
    <property type="entry name" value="HD_CCDC61_N"/>
    <property type="match status" value="1"/>
</dbReference>
<comment type="subcellular location">
    <subcellularLocation>
        <location evidence="1">Cytoplasm</location>
        <location evidence="1">Cytoskeleton</location>
        <location evidence="1">Cilium basal body</location>
    </subcellularLocation>
    <subcellularLocation>
        <location evidence="2">Cytoplasm</location>
        <location evidence="2">Cytoskeleton</location>
        <location evidence="2">Microtubule organizing center</location>
        <location evidence="2">Centrosome</location>
        <location evidence="2">Centriolar satellite</location>
    </subcellularLocation>
</comment>
<dbReference type="GO" id="GO:0034451">
    <property type="term" value="C:centriolar satellite"/>
    <property type="evidence" value="ECO:0007669"/>
    <property type="project" value="UniProtKB-SubCell"/>
</dbReference>
<dbReference type="AlphaFoldDB" id="A0A8C3AES1"/>
<proteinExistence type="inferred from homology"/>
<feature type="compositionally biased region" description="Basic and acidic residues" evidence="12">
    <location>
        <begin position="316"/>
        <end position="336"/>
    </location>
</feature>
<evidence type="ECO:0000256" key="9">
    <source>
        <dbReference type="ARBA" id="ARBA00041518"/>
    </source>
</evidence>
<organism evidence="13 14">
    <name type="scientific">Cyclopterus lumpus</name>
    <name type="common">Lumpsucker</name>
    <dbReference type="NCBI Taxonomy" id="8103"/>
    <lineage>
        <taxon>Eukaryota</taxon>
        <taxon>Metazoa</taxon>
        <taxon>Chordata</taxon>
        <taxon>Craniata</taxon>
        <taxon>Vertebrata</taxon>
        <taxon>Euteleostomi</taxon>
        <taxon>Actinopterygii</taxon>
        <taxon>Neopterygii</taxon>
        <taxon>Teleostei</taxon>
        <taxon>Neoteleostei</taxon>
        <taxon>Acanthomorphata</taxon>
        <taxon>Eupercaria</taxon>
        <taxon>Perciformes</taxon>
        <taxon>Cottioidei</taxon>
        <taxon>Cottales</taxon>
        <taxon>Cyclopteridae</taxon>
        <taxon>Cyclopterus</taxon>
    </lineage>
</organism>
<reference evidence="13" key="1">
    <citation type="submission" date="2025-08" db="UniProtKB">
        <authorList>
            <consortium name="Ensembl"/>
        </authorList>
    </citation>
    <scope>IDENTIFICATION</scope>
</reference>
<evidence type="ECO:0000256" key="10">
    <source>
        <dbReference type="ARBA" id="ARBA00042326"/>
    </source>
</evidence>
<feature type="coiled-coil region" evidence="11">
    <location>
        <begin position="169"/>
        <end position="196"/>
    </location>
</feature>
<dbReference type="GO" id="GO:0036064">
    <property type="term" value="C:ciliary basal body"/>
    <property type="evidence" value="ECO:0007669"/>
    <property type="project" value="TreeGrafter"/>
</dbReference>
<evidence type="ECO:0000256" key="7">
    <source>
        <dbReference type="ARBA" id="ARBA00038217"/>
    </source>
</evidence>
<evidence type="ECO:0000256" key="4">
    <source>
        <dbReference type="ARBA" id="ARBA00023054"/>
    </source>
</evidence>
<gene>
    <name evidence="13" type="primary">ccdc61</name>
</gene>
<keyword evidence="5" id="KW-0206">Cytoskeleton</keyword>
<evidence type="ECO:0000256" key="6">
    <source>
        <dbReference type="ARBA" id="ARBA00023273"/>
    </source>
</evidence>
<evidence type="ECO:0000313" key="14">
    <source>
        <dbReference type="Proteomes" id="UP000694565"/>
    </source>
</evidence>
<evidence type="ECO:0000256" key="12">
    <source>
        <dbReference type="SAM" id="MobiDB-lite"/>
    </source>
</evidence>
<evidence type="ECO:0000256" key="2">
    <source>
        <dbReference type="ARBA" id="ARBA00004607"/>
    </source>
</evidence>
<sequence>MEEGSEVMEDIVFRGVEFSVKMEVDKGLLIVEISDSMTADQWRGDFDPAYIEDLTRKTGNFKQFPIFCSMLESAVRKMSDSVTLDLLTYADLELLRNRKAGVVSRPHGHQQSSVLTAKRYLILIYTVEFDRIHYPLPLPYVGKPDPAALQKEVRALKAELSTVSSHGMNKSAELEIQRLRAEMALVKEQKDAMAKVLERLQSGGGGAAPGREDWRARDVVRTLEEQLVKERAKSQRSASKRCQEQRLLLEQFDDLRASECALRVRVKSLTSELALLRRGRVTPVSGHICSRLDGEIYRSVSRERRSGYGTIRARSGSRERMDDRGQRSEERGRRSDSSGPRARIARPSSSPTGSRVQRFDPTAYIQDRQRRLKEGEVKKQRKVRRDLLTSPIVPERGRSRSREAYPQMVRSSSRGRSLSVERRGSRNSSENSLADMDEMHKNLFRARKQTYNGPNVVTSRHATCYHHFMSPTPESSMDTGAELSEIDARLLALQEYMRDLDTGH</sequence>
<feature type="compositionally biased region" description="Basic and acidic residues" evidence="12">
    <location>
        <begin position="367"/>
        <end position="378"/>
    </location>
</feature>
<protein>
    <recommendedName>
        <fullName evidence="8">Centrosomal protein CCDC61</fullName>
    </recommendedName>
    <alternativeName>
        <fullName evidence="9">Coiled-coil domain-containing protein 61</fullName>
    </alternativeName>
    <alternativeName>
        <fullName evidence="10">VFL3 homolog</fullName>
    </alternativeName>
</protein>
<dbReference type="PANTHER" id="PTHR22691:SF1">
    <property type="entry name" value="CENTROSOMAL PROTEIN CCDC61"/>
    <property type="match status" value="1"/>
</dbReference>
<keyword evidence="4 11" id="KW-0175">Coiled coil</keyword>
<evidence type="ECO:0000256" key="1">
    <source>
        <dbReference type="ARBA" id="ARBA00004120"/>
    </source>
</evidence>
<dbReference type="GeneTree" id="ENSGT00940000154133"/>
<keyword evidence="3" id="KW-0963">Cytoplasm</keyword>
<dbReference type="PANTHER" id="PTHR22691">
    <property type="entry name" value="YEAST SPT2-RELATED"/>
    <property type="match status" value="1"/>
</dbReference>